<dbReference type="PANTHER" id="PTHR30055:SF234">
    <property type="entry name" value="HTH-TYPE TRANSCRIPTIONAL REGULATOR BETI"/>
    <property type="match status" value="1"/>
</dbReference>
<dbReference type="InterPro" id="IPR036271">
    <property type="entry name" value="Tet_transcr_reg_TetR-rel_C_sf"/>
</dbReference>
<dbReference type="PROSITE" id="PS50977">
    <property type="entry name" value="HTH_TETR_2"/>
    <property type="match status" value="1"/>
</dbReference>
<dbReference type="Pfam" id="PF13977">
    <property type="entry name" value="TetR_C_6"/>
    <property type="match status" value="1"/>
</dbReference>
<evidence type="ECO:0000313" key="8">
    <source>
        <dbReference type="Proteomes" id="UP000253782"/>
    </source>
</evidence>
<keyword evidence="3 5" id="KW-0238">DNA-binding</keyword>
<keyword evidence="1" id="KW-0678">Repressor</keyword>
<dbReference type="GO" id="GO:0000976">
    <property type="term" value="F:transcription cis-regulatory region binding"/>
    <property type="evidence" value="ECO:0007669"/>
    <property type="project" value="TreeGrafter"/>
</dbReference>
<evidence type="ECO:0000256" key="1">
    <source>
        <dbReference type="ARBA" id="ARBA00022491"/>
    </source>
</evidence>
<dbReference type="Pfam" id="PF00440">
    <property type="entry name" value="TetR_N"/>
    <property type="match status" value="1"/>
</dbReference>
<dbReference type="InterPro" id="IPR039538">
    <property type="entry name" value="BetI_C"/>
</dbReference>
<dbReference type="Proteomes" id="UP000253782">
    <property type="component" value="Unassembled WGS sequence"/>
</dbReference>
<dbReference type="GO" id="GO:0003700">
    <property type="term" value="F:DNA-binding transcription factor activity"/>
    <property type="evidence" value="ECO:0007669"/>
    <property type="project" value="TreeGrafter"/>
</dbReference>
<gene>
    <name evidence="7" type="ORF">DVJ77_00525</name>
</gene>
<reference evidence="7 8" key="1">
    <citation type="submission" date="2018-07" db="EMBL/GenBank/DDBJ databases">
        <title>Dyella tabacisoli L4-6T, whole genome shotgun sequence.</title>
        <authorList>
            <person name="Zhou X.-K."/>
            <person name="Li W.-J."/>
            <person name="Duan Y.-Q."/>
        </authorList>
    </citation>
    <scope>NUCLEOTIDE SEQUENCE [LARGE SCALE GENOMIC DNA]</scope>
    <source>
        <strain evidence="7 8">L4-6</strain>
    </source>
</reference>
<dbReference type="InterPro" id="IPR001647">
    <property type="entry name" value="HTH_TetR"/>
</dbReference>
<feature type="domain" description="HTH tetR-type" evidence="6">
    <location>
        <begin position="22"/>
        <end position="82"/>
    </location>
</feature>
<evidence type="ECO:0000256" key="2">
    <source>
        <dbReference type="ARBA" id="ARBA00023015"/>
    </source>
</evidence>
<dbReference type="AlphaFoldDB" id="A0A369UR56"/>
<accession>A0A369UR56</accession>
<dbReference type="OrthoDB" id="63332at2"/>
<keyword evidence="8" id="KW-1185">Reference proteome</keyword>
<evidence type="ECO:0000256" key="5">
    <source>
        <dbReference type="PROSITE-ProRule" id="PRU00335"/>
    </source>
</evidence>
<dbReference type="SUPFAM" id="SSF48498">
    <property type="entry name" value="Tetracyclin repressor-like, C-terminal domain"/>
    <property type="match status" value="1"/>
</dbReference>
<sequence length="212" mass="23275">MHGVQVMNQLPRKTPKAIARSQVQRARILDAAAKSFTAEGIHAASMATVAKTAGMSVGLIYRYFESKSDIVQALIEQEVEETRIAFHEIGSSGELLDGILDAFAPWRRARAAGDTVNVALAHEIIAEATRVPAIAEAMQRADEAYREIFSEWIHDRALDQGIELSPAQVRQRALLLHIMIDGLFARAILEAGLKRTTLKSALRGLMQSLFTA</sequence>
<comment type="caution">
    <text evidence="7">The sequence shown here is derived from an EMBL/GenBank/DDBJ whole genome shotgun (WGS) entry which is preliminary data.</text>
</comment>
<dbReference type="EMBL" id="QQAH01000001">
    <property type="protein sequence ID" value="RDD83136.1"/>
    <property type="molecule type" value="Genomic_DNA"/>
</dbReference>
<evidence type="ECO:0000256" key="4">
    <source>
        <dbReference type="ARBA" id="ARBA00023163"/>
    </source>
</evidence>
<evidence type="ECO:0000313" key="7">
    <source>
        <dbReference type="EMBL" id="RDD83136.1"/>
    </source>
</evidence>
<name>A0A369UR56_9GAMM</name>
<evidence type="ECO:0000256" key="3">
    <source>
        <dbReference type="ARBA" id="ARBA00023125"/>
    </source>
</evidence>
<protein>
    <submittedName>
        <fullName evidence="7">TetR/AcrR family transcriptional regulator</fullName>
    </submittedName>
</protein>
<dbReference type="InterPro" id="IPR050109">
    <property type="entry name" value="HTH-type_TetR-like_transc_reg"/>
</dbReference>
<dbReference type="PRINTS" id="PR00455">
    <property type="entry name" value="HTHTETR"/>
</dbReference>
<evidence type="ECO:0000259" key="6">
    <source>
        <dbReference type="PROSITE" id="PS50977"/>
    </source>
</evidence>
<organism evidence="7 8">
    <name type="scientific">Dyella tabacisoli</name>
    <dbReference type="NCBI Taxonomy" id="2282381"/>
    <lineage>
        <taxon>Bacteria</taxon>
        <taxon>Pseudomonadati</taxon>
        <taxon>Pseudomonadota</taxon>
        <taxon>Gammaproteobacteria</taxon>
        <taxon>Lysobacterales</taxon>
        <taxon>Rhodanobacteraceae</taxon>
        <taxon>Dyella</taxon>
    </lineage>
</organism>
<dbReference type="SUPFAM" id="SSF46689">
    <property type="entry name" value="Homeodomain-like"/>
    <property type="match status" value="1"/>
</dbReference>
<keyword evidence="2" id="KW-0805">Transcription regulation</keyword>
<dbReference type="Gene3D" id="1.10.357.10">
    <property type="entry name" value="Tetracycline Repressor, domain 2"/>
    <property type="match status" value="1"/>
</dbReference>
<feature type="DNA-binding region" description="H-T-H motif" evidence="5">
    <location>
        <begin position="45"/>
        <end position="64"/>
    </location>
</feature>
<dbReference type="PANTHER" id="PTHR30055">
    <property type="entry name" value="HTH-TYPE TRANSCRIPTIONAL REGULATOR RUTR"/>
    <property type="match status" value="1"/>
</dbReference>
<keyword evidence="4" id="KW-0804">Transcription</keyword>
<dbReference type="InterPro" id="IPR009057">
    <property type="entry name" value="Homeodomain-like_sf"/>
</dbReference>
<proteinExistence type="predicted"/>